<evidence type="ECO:0000259" key="1">
    <source>
        <dbReference type="SMART" id="SM00256"/>
    </source>
</evidence>
<dbReference type="InterPro" id="IPR036047">
    <property type="entry name" value="F-box-like_dom_sf"/>
</dbReference>
<dbReference type="InterPro" id="IPR057207">
    <property type="entry name" value="FBXL15_LRR"/>
</dbReference>
<keyword evidence="3" id="KW-1185">Reference proteome</keyword>
<evidence type="ECO:0000313" key="2">
    <source>
        <dbReference type="EMBL" id="KAK8523534.1"/>
    </source>
</evidence>
<evidence type="ECO:0000313" key="3">
    <source>
        <dbReference type="Proteomes" id="UP001472677"/>
    </source>
</evidence>
<accession>A0ABR2CUQ4</accession>
<dbReference type="Proteomes" id="UP001472677">
    <property type="component" value="Unassembled WGS sequence"/>
</dbReference>
<protein>
    <recommendedName>
        <fullName evidence="1">F-box domain-containing protein</fullName>
    </recommendedName>
</protein>
<sequence length="725" mass="78016">MPALVNYNGDDDFYFGASFNRKNSTDLGQLCSISSQADVYCPPPKRARIGASFIFGETEFEQNNQPSINDLPDECILEIFKRLPGGRERSSCACVSKKWLMLLTSIRRGEYRSSKVVKENIDSISDDIETIPSYEDDGYLTRCLEGKKATDVRLAAVAVGTSGRGGLGKLYIRGSNSSSGVTNFGLSSVARGCPSLKSLSLWNIPRVGDEGLYEIAKECHLLEKLDLCHCPSVSNKGLIAIAENCPNLTTLSIESCPKIGNEGLQAIAKLCPKLQSISIKDCPFVGDRGVSSLFSSASSVLSKVKLQGLNISDFSLAVIGYYGKSVTNLTLSGLQNVTEKGFWVMGNAQGLQKLVSLMITSCLGVTDVSIEAMGKGCSNLKQMCLRSCSFVSDDGLVGFAKSAGSLECLQLEECNRVTQSGIIGFLSNCGLKSLTLVKCMGIRDTAVEAPLSSPCNSLKSLSIKNCPGFGTASLAVVSNLCPQLQLVDLSGLYGITDAGLLPLLESCKEGLVKVNLSGCLNLTDEVVSALTRLHGGTLEFLNLDGCRRITDASLASIADNCIFLRDLDVSRCAISDSGVAALSHAEQLNLQVLSFSGCSGVSNKSKPFLKKLGKTLVGLNLQQCNSISSQTVEVLVESLWRWTLAVLPMDRPSTFLQAFLSRHGKACYNYEAPDWRRQFHSHGPWRVMSSHGLKFPLTIALGSVLLDASPQVVLAFIIHFIIWNA</sequence>
<dbReference type="Pfam" id="PF00646">
    <property type="entry name" value="F-box"/>
    <property type="match status" value="1"/>
</dbReference>
<organism evidence="2 3">
    <name type="scientific">Hibiscus sabdariffa</name>
    <name type="common">roselle</name>
    <dbReference type="NCBI Taxonomy" id="183260"/>
    <lineage>
        <taxon>Eukaryota</taxon>
        <taxon>Viridiplantae</taxon>
        <taxon>Streptophyta</taxon>
        <taxon>Embryophyta</taxon>
        <taxon>Tracheophyta</taxon>
        <taxon>Spermatophyta</taxon>
        <taxon>Magnoliopsida</taxon>
        <taxon>eudicotyledons</taxon>
        <taxon>Gunneridae</taxon>
        <taxon>Pentapetalae</taxon>
        <taxon>rosids</taxon>
        <taxon>malvids</taxon>
        <taxon>Malvales</taxon>
        <taxon>Malvaceae</taxon>
        <taxon>Malvoideae</taxon>
        <taxon>Hibiscus</taxon>
    </lineage>
</organism>
<dbReference type="InterPro" id="IPR032675">
    <property type="entry name" value="LRR_dom_sf"/>
</dbReference>
<name>A0ABR2CUQ4_9ROSI</name>
<dbReference type="PANTHER" id="PTHR13318:SF178">
    <property type="entry name" value="OS02G0200900 PROTEIN"/>
    <property type="match status" value="1"/>
</dbReference>
<reference evidence="2 3" key="1">
    <citation type="journal article" date="2024" name="G3 (Bethesda)">
        <title>Genome assembly of Hibiscus sabdariffa L. provides insights into metabolisms of medicinal natural products.</title>
        <authorList>
            <person name="Kim T."/>
        </authorList>
    </citation>
    <scope>NUCLEOTIDE SEQUENCE [LARGE SCALE GENOMIC DNA]</scope>
    <source>
        <strain evidence="2">TK-2024</strain>
        <tissue evidence="2">Old leaves</tissue>
    </source>
</reference>
<dbReference type="CDD" id="cd22159">
    <property type="entry name" value="F-box_AtTIR1-like"/>
    <property type="match status" value="1"/>
</dbReference>
<dbReference type="Gene3D" id="3.80.10.10">
    <property type="entry name" value="Ribonuclease Inhibitor"/>
    <property type="match status" value="3"/>
</dbReference>
<proteinExistence type="predicted"/>
<dbReference type="InterPro" id="IPR006553">
    <property type="entry name" value="Leu-rich_rpt_Cys-con_subtyp"/>
</dbReference>
<dbReference type="PANTHER" id="PTHR13318">
    <property type="entry name" value="PARTNER OF PAIRED, ISOFORM B-RELATED"/>
    <property type="match status" value="1"/>
</dbReference>
<dbReference type="SUPFAM" id="SSF52047">
    <property type="entry name" value="RNI-like"/>
    <property type="match status" value="1"/>
</dbReference>
<gene>
    <name evidence="2" type="ORF">V6N12_048052</name>
</gene>
<feature type="domain" description="F-box" evidence="1">
    <location>
        <begin position="71"/>
        <end position="112"/>
    </location>
</feature>
<dbReference type="SMART" id="SM00256">
    <property type="entry name" value="FBOX"/>
    <property type="match status" value="1"/>
</dbReference>
<dbReference type="SUPFAM" id="SSF81383">
    <property type="entry name" value="F-box domain"/>
    <property type="match status" value="1"/>
</dbReference>
<dbReference type="SMART" id="SM00367">
    <property type="entry name" value="LRR_CC"/>
    <property type="match status" value="13"/>
</dbReference>
<dbReference type="InterPro" id="IPR001810">
    <property type="entry name" value="F-box_dom"/>
</dbReference>
<comment type="caution">
    <text evidence="2">The sequence shown here is derived from an EMBL/GenBank/DDBJ whole genome shotgun (WGS) entry which is preliminary data.</text>
</comment>
<dbReference type="EMBL" id="JBBPBM010000043">
    <property type="protein sequence ID" value="KAK8523534.1"/>
    <property type="molecule type" value="Genomic_DNA"/>
</dbReference>
<dbReference type="Pfam" id="PF25372">
    <property type="entry name" value="DUF7885"/>
    <property type="match status" value="2"/>
</dbReference>